<name>A0A0C3S8J7_PHLG1</name>
<proteinExistence type="predicted"/>
<evidence type="ECO:0000256" key="1">
    <source>
        <dbReference type="SAM" id="MobiDB-lite"/>
    </source>
</evidence>
<keyword evidence="3" id="KW-1185">Reference proteome</keyword>
<dbReference type="HOGENOM" id="CLU_2307073_0_0_1"/>
<dbReference type="Proteomes" id="UP000053257">
    <property type="component" value="Unassembled WGS sequence"/>
</dbReference>
<protein>
    <submittedName>
        <fullName evidence="2">Uncharacterized protein</fullName>
    </submittedName>
</protein>
<feature type="compositionally biased region" description="Polar residues" evidence="1">
    <location>
        <begin position="69"/>
        <end position="91"/>
    </location>
</feature>
<accession>A0A0C3S8J7</accession>
<gene>
    <name evidence="2" type="ORF">PHLGIDRAFT_415233</name>
</gene>
<sequence>MQSMTSADASIQKSTENGWITSTVHNTRPSCPHRKIVPMLPQPTPTHTTTAAGTGTGTGTGTLRATILQARTRSTTTPLQRSTTRAPTCRSSRGGCAPRC</sequence>
<feature type="region of interest" description="Disordered" evidence="1">
    <location>
        <begin position="1"/>
        <end position="100"/>
    </location>
</feature>
<organism evidence="2 3">
    <name type="scientific">Phlebiopsis gigantea (strain 11061_1 CR5-6)</name>
    <name type="common">White-rot fungus</name>
    <name type="synonym">Peniophora gigantea</name>
    <dbReference type="NCBI Taxonomy" id="745531"/>
    <lineage>
        <taxon>Eukaryota</taxon>
        <taxon>Fungi</taxon>
        <taxon>Dikarya</taxon>
        <taxon>Basidiomycota</taxon>
        <taxon>Agaricomycotina</taxon>
        <taxon>Agaricomycetes</taxon>
        <taxon>Polyporales</taxon>
        <taxon>Phanerochaetaceae</taxon>
        <taxon>Phlebiopsis</taxon>
    </lineage>
</organism>
<dbReference type="AlphaFoldDB" id="A0A0C3S8J7"/>
<evidence type="ECO:0000313" key="2">
    <source>
        <dbReference type="EMBL" id="KIP07472.1"/>
    </source>
</evidence>
<feature type="compositionally biased region" description="Polar residues" evidence="1">
    <location>
        <begin position="1"/>
        <end position="29"/>
    </location>
</feature>
<evidence type="ECO:0000313" key="3">
    <source>
        <dbReference type="Proteomes" id="UP000053257"/>
    </source>
</evidence>
<dbReference type="EMBL" id="KN840496">
    <property type="protein sequence ID" value="KIP07472.1"/>
    <property type="molecule type" value="Genomic_DNA"/>
</dbReference>
<reference evidence="2 3" key="1">
    <citation type="journal article" date="2014" name="PLoS Genet.">
        <title>Analysis of the Phlebiopsis gigantea genome, transcriptome and secretome provides insight into its pioneer colonization strategies of wood.</title>
        <authorList>
            <person name="Hori C."/>
            <person name="Ishida T."/>
            <person name="Igarashi K."/>
            <person name="Samejima M."/>
            <person name="Suzuki H."/>
            <person name="Master E."/>
            <person name="Ferreira P."/>
            <person name="Ruiz-Duenas F.J."/>
            <person name="Held B."/>
            <person name="Canessa P."/>
            <person name="Larrondo L.F."/>
            <person name="Schmoll M."/>
            <person name="Druzhinina I.S."/>
            <person name="Kubicek C.P."/>
            <person name="Gaskell J.A."/>
            <person name="Kersten P."/>
            <person name="St John F."/>
            <person name="Glasner J."/>
            <person name="Sabat G."/>
            <person name="Splinter BonDurant S."/>
            <person name="Syed K."/>
            <person name="Yadav J."/>
            <person name="Mgbeahuruike A.C."/>
            <person name="Kovalchuk A."/>
            <person name="Asiegbu F.O."/>
            <person name="Lackner G."/>
            <person name="Hoffmeister D."/>
            <person name="Rencoret J."/>
            <person name="Gutierrez A."/>
            <person name="Sun H."/>
            <person name="Lindquist E."/>
            <person name="Barry K."/>
            <person name="Riley R."/>
            <person name="Grigoriev I.V."/>
            <person name="Henrissat B."/>
            <person name="Kues U."/>
            <person name="Berka R.M."/>
            <person name="Martinez A.T."/>
            <person name="Covert S.F."/>
            <person name="Blanchette R.A."/>
            <person name="Cullen D."/>
        </authorList>
    </citation>
    <scope>NUCLEOTIDE SEQUENCE [LARGE SCALE GENOMIC DNA]</scope>
    <source>
        <strain evidence="2 3">11061_1 CR5-6</strain>
    </source>
</reference>